<dbReference type="AlphaFoldDB" id="A0A6J8DRG6"/>
<keyword evidence="5" id="KW-1185">Reference proteome</keyword>
<dbReference type="EMBL" id="CACVKT020007840">
    <property type="protein sequence ID" value="CAC5411218.1"/>
    <property type="molecule type" value="Genomic_DNA"/>
</dbReference>
<dbReference type="OrthoDB" id="6409159at2759"/>
<dbReference type="Pfam" id="PF02221">
    <property type="entry name" value="E1_DerP2_DerF2"/>
    <property type="match status" value="1"/>
</dbReference>
<organism evidence="4 5">
    <name type="scientific">Mytilus coruscus</name>
    <name type="common">Sea mussel</name>
    <dbReference type="NCBI Taxonomy" id="42192"/>
    <lineage>
        <taxon>Eukaryota</taxon>
        <taxon>Metazoa</taxon>
        <taxon>Spiralia</taxon>
        <taxon>Lophotrochozoa</taxon>
        <taxon>Mollusca</taxon>
        <taxon>Bivalvia</taxon>
        <taxon>Autobranchia</taxon>
        <taxon>Pteriomorphia</taxon>
        <taxon>Mytilida</taxon>
        <taxon>Mytiloidea</taxon>
        <taxon>Mytilidae</taxon>
        <taxon>Mytilinae</taxon>
        <taxon>Mytilus</taxon>
    </lineage>
</organism>
<proteinExistence type="predicted"/>
<dbReference type="InterPro" id="IPR036846">
    <property type="entry name" value="GM2-AP_sf"/>
</dbReference>
<evidence type="ECO:0000256" key="2">
    <source>
        <dbReference type="SAM" id="SignalP"/>
    </source>
</evidence>
<gene>
    <name evidence="4" type="ORF">MCOR_44338</name>
</gene>
<name>A0A6J8DRG6_MYTCO</name>
<dbReference type="SUPFAM" id="SSF63707">
    <property type="entry name" value="Ganglioside M2 (gm2) activator"/>
    <property type="match status" value="1"/>
</dbReference>
<evidence type="ECO:0000313" key="4">
    <source>
        <dbReference type="EMBL" id="CAC5411218.1"/>
    </source>
</evidence>
<evidence type="ECO:0000259" key="3">
    <source>
        <dbReference type="Pfam" id="PF02221"/>
    </source>
</evidence>
<protein>
    <submittedName>
        <fullName evidence="4">GM2A</fullName>
    </submittedName>
</protein>
<evidence type="ECO:0000313" key="5">
    <source>
        <dbReference type="Proteomes" id="UP000507470"/>
    </source>
</evidence>
<dbReference type="GO" id="GO:0006689">
    <property type="term" value="P:ganglioside catabolic process"/>
    <property type="evidence" value="ECO:0007669"/>
    <property type="project" value="InterPro"/>
</dbReference>
<dbReference type="InterPro" id="IPR003172">
    <property type="entry name" value="ML_dom"/>
</dbReference>
<sequence length="204" mass="23134">MEKMTWILLFSIGGVLAEYTSLEVSNCNKNPNTPSTISHMSISPMPVTIPGIFYFSADMQLTHKVGDSSMEMSIKRKTYWVDIPIPCIFRVGSCRYNSLCTMVDDMITQDWAGLMGNIGNQIKTMLHSYNVTHNQCPQPPRTLSIRNYMIRMPEMPSVLSWFAAGDYSANIRVQDNISNEELLCLDLNLSLKRACTGYRCYFGK</sequence>
<feature type="chain" id="PRO_5027052224" evidence="2">
    <location>
        <begin position="18"/>
        <end position="204"/>
    </location>
</feature>
<dbReference type="GO" id="GO:0009898">
    <property type="term" value="C:cytoplasmic side of plasma membrane"/>
    <property type="evidence" value="ECO:0007669"/>
    <property type="project" value="TreeGrafter"/>
</dbReference>
<accession>A0A6J8DRG6</accession>
<feature type="signal peptide" evidence="2">
    <location>
        <begin position="1"/>
        <end position="17"/>
    </location>
</feature>
<feature type="domain" description="MD-2-related lipid-recognition" evidence="3">
    <location>
        <begin position="22"/>
        <end position="190"/>
    </location>
</feature>
<dbReference type="Proteomes" id="UP000507470">
    <property type="component" value="Unassembled WGS sequence"/>
</dbReference>
<evidence type="ECO:0000256" key="1">
    <source>
        <dbReference type="ARBA" id="ARBA00022729"/>
    </source>
</evidence>
<reference evidence="4 5" key="1">
    <citation type="submission" date="2020-06" db="EMBL/GenBank/DDBJ databases">
        <authorList>
            <person name="Li R."/>
            <person name="Bekaert M."/>
        </authorList>
    </citation>
    <scope>NUCLEOTIDE SEQUENCE [LARGE SCALE GENOMIC DNA]</scope>
    <source>
        <strain evidence="5">wild</strain>
    </source>
</reference>
<dbReference type="PANTHER" id="PTHR17357:SF0">
    <property type="entry name" value="GANGLIOSIDE GM2 ACTIVATOR"/>
    <property type="match status" value="1"/>
</dbReference>
<keyword evidence="1 2" id="KW-0732">Signal</keyword>
<dbReference type="GO" id="GO:0005319">
    <property type="term" value="F:lipid transporter activity"/>
    <property type="evidence" value="ECO:0007669"/>
    <property type="project" value="TreeGrafter"/>
</dbReference>
<dbReference type="GO" id="GO:0008047">
    <property type="term" value="F:enzyme activator activity"/>
    <property type="evidence" value="ECO:0007669"/>
    <property type="project" value="InterPro"/>
</dbReference>
<dbReference type="Gene3D" id="2.70.220.10">
    <property type="entry name" value="Ganglioside GM2 activator"/>
    <property type="match status" value="1"/>
</dbReference>
<dbReference type="PANTHER" id="PTHR17357">
    <property type="entry name" value="GM2 GANGLIOSIDE ACTIVATOR PROTEIN"/>
    <property type="match status" value="1"/>
</dbReference>
<dbReference type="InterPro" id="IPR028996">
    <property type="entry name" value="GM2-AP"/>
</dbReference>